<evidence type="ECO:0000256" key="2">
    <source>
        <dbReference type="ARBA" id="ARBA00005370"/>
    </source>
</evidence>
<dbReference type="GO" id="GO:0003899">
    <property type="term" value="F:DNA-directed RNA polymerase activity"/>
    <property type="evidence" value="ECO:0007669"/>
    <property type="project" value="UniProtKB-EC"/>
</dbReference>
<name>A0A1S7DLT1_MCV2</name>
<evidence type="ECO:0000313" key="10">
    <source>
        <dbReference type="EMBL" id="AQY16670.1"/>
    </source>
</evidence>
<dbReference type="InterPro" id="IPR004973">
    <property type="entry name" value="DNA-dir_RNA_pol_18kDa_poxviral"/>
</dbReference>
<evidence type="ECO:0000256" key="4">
    <source>
        <dbReference type="ARBA" id="ARBA00015780"/>
    </source>
</evidence>
<proteinExistence type="inferred from homology"/>
<dbReference type="GO" id="GO:0003677">
    <property type="term" value="F:DNA binding"/>
    <property type="evidence" value="ECO:0007669"/>
    <property type="project" value="InterPro"/>
</dbReference>
<gene>
    <name evidence="10" type="primary">MC097R</name>
</gene>
<comment type="catalytic activity">
    <reaction evidence="9">
        <text>RNA(n) + a ribonucleoside 5'-triphosphate = RNA(n+1) + diphosphate</text>
        <dbReference type="Rhea" id="RHEA:21248"/>
        <dbReference type="Rhea" id="RHEA-COMP:14527"/>
        <dbReference type="Rhea" id="RHEA-COMP:17342"/>
        <dbReference type="ChEBI" id="CHEBI:33019"/>
        <dbReference type="ChEBI" id="CHEBI:61557"/>
        <dbReference type="ChEBI" id="CHEBI:140395"/>
        <dbReference type="EC" id="2.7.7.6"/>
    </reaction>
</comment>
<dbReference type="Proteomes" id="UP000317568">
    <property type="component" value="Genome"/>
</dbReference>
<evidence type="ECO:0000256" key="3">
    <source>
        <dbReference type="ARBA" id="ARBA00012418"/>
    </source>
</evidence>
<evidence type="ECO:0000256" key="1">
    <source>
        <dbReference type="ARBA" id="ARBA00004328"/>
    </source>
</evidence>
<organism evidence="10">
    <name type="scientific">Molluscum contagiosum virus subtype 2</name>
    <name type="common">MOCV</name>
    <name type="synonym">MCVII</name>
    <dbReference type="NCBI Taxonomy" id="10281"/>
    <lineage>
        <taxon>Viruses</taxon>
        <taxon>Varidnaviria</taxon>
        <taxon>Bamfordvirae</taxon>
        <taxon>Nucleocytoviricota</taxon>
        <taxon>Pokkesviricetes</taxon>
        <taxon>Chitovirales</taxon>
        <taxon>Poxviridae</taxon>
        <taxon>Chordopoxvirinae</taxon>
        <taxon>Molluscipoxvirus</taxon>
        <taxon>Molluscipoxvirus molluscum</taxon>
        <taxon>Molluscum contagiosum virus</taxon>
    </lineage>
</organism>
<dbReference type="Proteomes" id="UP000317891">
    <property type="component" value="Segment"/>
</dbReference>
<evidence type="ECO:0000313" key="15">
    <source>
        <dbReference type="EMBL" id="AYO89120.1"/>
    </source>
</evidence>
<dbReference type="Proteomes" id="UP000320816">
    <property type="component" value="Segment"/>
</dbReference>
<evidence type="ECO:0000256" key="6">
    <source>
        <dbReference type="ARBA" id="ARBA00022679"/>
    </source>
</evidence>
<dbReference type="GO" id="GO:0000428">
    <property type="term" value="C:DNA-directed RNA polymerase complex"/>
    <property type="evidence" value="ECO:0007669"/>
    <property type="project" value="UniProtKB-KW"/>
</dbReference>
<evidence type="ECO:0000256" key="9">
    <source>
        <dbReference type="ARBA" id="ARBA00048552"/>
    </source>
</evidence>
<evidence type="ECO:0000313" key="11">
    <source>
        <dbReference type="EMBL" id="AYO87732.1"/>
    </source>
</evidence>
<dbReference type="Proteomes" id="UP000319755">
    <property type="component" value="Genome"/>
</dbReference>
<dbReference type="Proteomes" id="UP000315637">
    <property type="component" value="Segment"/>
</dbReference>
<dbReference type="EMBL" id="MH320550">
    <property type="protein sequence ID" value="AYO88072.1"/>
    <property type="molecule type" value="Genomic_DNA"/>
</dbReference>
<keyword evidence="6" id="KW-0808">Transferase</keyword>
<sequence length="161" mass="18212">MSTFTRKVYMPVTLEPHELGLEVREHLRAAVMRRYLHKESTGIMPKEIRVCEDVALPLGEIVNNQVVVRVPCQVTYKYYRVGDTVRGTLHITDESDISVACGDLLCRLRRDSGTVSFNDGKYCFLRNGQVYEDGSEVTVTLKEAQTGTESMFVFLASISEK</sequence>
<evidence type="ECO:0000313" key="14">
    <source>
        <dbReference type="EMBL" id="AYO88242.1"/>
    </source>
</evidence>
<dbReference type="EMBL" id="MH320551">
    <property type="protein sequence ID" value="AYO88242.1"/>
    <property type="molecule type" value="Genomic_DNA"/>
</dbReference>
<dbReference type="EC" id="2.7.7.6" evidence="3"/>
<accession>A0A1S7DLT1</accession>
<comment type="similarity">
    <text evidence="2">Belongs to the poxviridae DNA-directed RNA polymerase 18 kDa subunit family.</text>
</comment>
<keyword evidence="5" id="KW-0240">DNA-directed RNA polymerase</keyword>
<reference evidence="10" key="1">
    <citation type="journal article" date="2017" name="J. Gen. Virol.">
        <title>Recombination events and variability among full-length genomes of co-circulating molluscum contagiosum virus subtypes 1 and 2.</title>
        <authorList>
            <person name="Lopez-Bueno A."/>
            <person name="Parras-Molto M."/>
            <person name="Lopez-Barrantes O."/>
            <person name="Belda S."/>
            <person name="Alejo A."/>
        </authorList>
    </citation>
    <scope>NUCLEOTIDE SEQUENCE</scope>
    <source>
        <strain evidence="10">Madrid 2016_1</strain>
    </source>
</reference>
<reference evidence="11" key="2">
    <citation type="journal article" date="2018" name="Viruses">
        <title>New Insights into the Evolutionary and Genomic Landscape of Molluscum Contagiosum Virus (MCV) based on Nine MCV1 and Six MCV2 Complete Genome Sequences.</title>
        <authorList>
            <person name="Zorec T."/>
            <person name="Kutnjak D."/>
            <person name="Hosnjak L."/>
            <person name="Kusar B."/>
            <person name="Trcko K."/>
            <person name="Kocjan B."/>
            <person name="Li Y."/>
            <person name="Krizmaric M."/>
            <person name="Miljkovic J."/>
            <person name="Ravnikar M."/>
            <person name="Poljak M."/>
        </authorList>
    </citation>
    <scope>NUCLEOTIDE SEQUENCE [LARGE SCALE GENOMIC DNA]</scope>
    <source>
        <strain evidence="11">MCV2_MB98</strain>
        <strain evidence="12">MCV2_MC313</strain>
        <strain evidence="13">MCV2_MC316</strain>
        <strain evidence="14">MCV2_MC332</strain>
        <strain evidence="15">MCV2_MC515</strain>
    </source>
</reference>
<evidence type="ECO:0000313" key="13">
    <source>
        <dbReference type="EMBL" id="AYO88072.1"/>
    </source>
</evidence>
<evidence type="ECO:0000313" key="12">
    <source>
        <dbReference type="EMBL" id="AYO87902.1"/>
    </source>
</evidence>
<dbReference type="EMBL" id="KY040274">
    <property type="protein sequence ID" value="AQY16670.1"/>
    <property type="molecule type" value="Genomic_DNA"/>
</dbReference>
<evidence type="ECO:0000256" key="5">
    <source>
        <dbReference type="ARBA" id="ARBA00022478"/>
    </source>
</evidence>
<comment type="subcellular location">
    <subcellularLocation>
        <location evidence="1">Virion</location>
    </subcellularLocation>
</comment>
<reference evidence="11" key="3">
    <citation type="submission" date="2018-05" db="EMBL/GenBank/DDBJ databases">
        <authorList>
            <person name="Zorec T.M."/>
            <person name="Hosnjak L."/>
            <person name="Kutnjak D."/>
            <person name="Kusar B."/>
            <person name="Trcko K."/>
            <person name="Kocjan B.J."/>
            <person name="Li Y."/>
            <person name="Krizmaric M."/>
            <person name="Miljkovic J."/>
            <person name="Ravnikar M."/>
            <person name="Poljak M."/>
        </authorList>
    </citation>
    <scope>NUCLEOTIDE SEQUENCE</scope>
    <source>
        <strain evidence="11">MCV2_MB98</strain>
        <strain evidence="12">MCV2_MC313</strain>
        <strain evidence="13">MCV2_MC316</strain>
        <strain evidence="14">MCV2_MC332</strain>
        <strain evidence="15">MCV2_MC515</strain>
    </source>
</reference>
<protein>
    <recommendedName>
        <fullName evidence="4">DNA-directed RNA polymerase 18 kDa subunit</fullName>
        <ecNumber evidence="3">2.7.7.6</ecNumber>
    </recommendedName>
</protein>
<organismHost>
    <name type="scientific">Homo sapiens</name>
    <name type="common">Human</name>
    <dbReference type="NCBI Taxonomy" id="9606"/>
</organismHost>
<dbReference type="GO" id="GO:0044423">
    <property type="term" value="C:virion component"/>
    <property type="evidence" value="ECO:0007669"/>
    <property type="project" value="UniProtKB-KW"/>
</dbReference>
<dbReference type="Proteomes" id="UP000320664">
    <property type="component" value="Segment"/>
</dbReference>
<keyword evidence="7" id="KW-0946">Virion</keyword>
<evidence type="ECO:0000256" key="8">
    <source>
        <dbReference type="ARBA" id="ARBA00023163"/>
    </source>
</evidence>
<keyword evidence="8" id="KW-0804">Transcription</keyword>
<dbReference type="GO" id="GO:0019083">
    <property type="term" value="P:viral transcription"/>
    <property type="evidence" value="ECO:0007669"/>
    <property type="project" value="InterPro"/>
</dbReference>
<dbReference type="EMBL" id="MH320548">
    <property type="protein sequence ID" value="AYO87732.1"/>
    <property type="molecule type" value="Genomic_DNA"/>
</dbReference>
<dbReference type="EMBL" id="MH320556">
    <property type="protein sequence ID" value="AYO89120.1"/>
    <property type="molecule type" value="Genomic_DNA"/>
</dbReference>
<dbReference type="Pfam" id="PF03293">
    <property type="entry name" value="Pox_RNA_pol"/>
    <property type="match status" value="1"/>
</dbReference>
<dbReference type="EMBL" id="MH320549">
    <property type="protein sequence ID" value="AYO87902.1"/>
    <property type="molecule type" value="Genomic_DNA"/>
</dbReference>
<evidence type="ECO:0000256" key="7">
    <source>
        <dbReference type="ARBA" id="ARBA00022844"/>
    </source>
</evidence>